<evidence type="ECO:0000313" key="2">
    <source>
        <dbReference type="Proteomes" id="UP000006528"/>
    </source>
</evidence>
<evidence type="ECO:0000313" key="1">
    <source>
        <dbReference type="EMBL" id="ADO98416.1"/>
    </source>
</evidence>
<name>E3SLR8_9CAUD</name>
<dbReference type="Proteomes" id="UP000006528">
    <property type="component" value="Segment"/>
</dbReference>
<dbReference type="InterPro" id="IPR055718">
    <property type="entry name" value="DUF7294"/>
</dbReference>
<accession>E3SLR8</accession>
<dbReference type="KEGG" id="vg:10327659"/>
<organism evidence="1 2">
    <name type="scientific">Prochlorococcus phage P-RSM4</name>
    <dbReference type="NCBI Taxonomy" id="444862"/>
    <lineage>
        <taxon>Viruses</taxon>
        <taxon>Duplodnaviria</taxon>
        <taxon>Heunggongvirae</taxon>
        <taxon>Uroviricota</taxon>
        <taxon>Caudoviricetes</taxon>
        <taxon>Pantevenvirales</taxon>
        <taxon>Kyanoviridae</taxon>
        <taxon>Thaumasvirus</taxon>
        <taxon>Thaumasvirus stim4</taxon>
    </lineage>
</organism>
<reference evidence="1 2" key="1">
    <citation type="journal article" date="2010" name="Environ. Microbiol.">
        <title>Genomic analysis of oceanic cyanobacterial myoviruses compared with T4-like myoviruses from diverse hosts and environments.</title>
        <authorList>
            <person name="Sullivan M.B."/>
            <person name="Huang K.H."/>
            <person name="Ignacio-Espinoza J.C."/>
            <person name="Berlin A.M."/>
            <person name="Kelly L."/>
            <person name="Weigele P.R."/>
            <person name="DeFrancesco A.S."/>
            <person name="Kern S.E."/>
            <person name="Thompson L.R."/>
            <person name="Young S."/>
            <person name="Yandava C."/>
            <person name="Fu R."/>
            <person name="Krastins B."/>
            <person name="Chase M."/>
            <person name="Sarracino D."/>
            <person name="Osburne M.S."/>
            <person name="Henn M.R."/>
            <person name="Chisholm S.W."/>
        </authorList>
    </citation>
    <scope>NUCLEOTIDE SEQUENCE [LARGE SCALE GENOMIC DNA]</scope>
    <source>
        <strain evidence="1">9303-10a</strain>
    </source>
</reference>
<sequence>MLYYMCIRGCPTWFGAQHLRRTTGDPMQDTQVEQIFVNFSRRSIKILDIEGYDKTIEWEWNEEGAEGFSETISHLCDVLDTDLITYCFAETE</sequence>
<dbReference type="OrthoDB" id="25098at10239"/>
<proteinExistence type="predicted"/>
<dbReference type="Pfam" id="PF23966">
    <property type="entry name" value="DUF7294"/>
    <property type="match status" value="1"/>
</dbReference>
<gene>
    <name evidence="1" type="ORF">PRSM4_031</name>
</gene>
<dbReference type="GeneID" id="10327659"/>
<dbReference type="EMBL" id="GU071099">
    <property type="protein sequence ID" value="ADO98416.1"/>
    <property type="molecule type" value="Genomic_DNA"/>
</dbReference>
<dbReference type="RefSeq" id="YP_004323161.1">
    <property type="nucleotide sequence ID" value="NC_015283.1"/>
</dbReference>
<protein>
    <submittedName>
        <fullName evidence="1">Uncharacterized protein</fullName>
    </submittedName>
</protein>